<gene>
    <name evidence="6" type="ORF">TAPDE_002741</name>
</gene>
<comment type="caution">
    <text evidence="6">The sequence shown here is derived from an EMBL/GenBank/DDBJ whole genome shotgun (WGS) entry which is preliminary data.</text>
</comment>
<reference evidence="6 7" key="1">
    <citation type="journal article" date="2013" name="MBio">
        <title>Genome sequencing of the plant pathogen Taphrina deformans, the causal agent of peach leaf curl.</title>
        <authorList>
            <person name="Cisse O.H."/>
            <person name="Almeida J.M.G.C.F."/>
            <person name="Fonseca A."/>
            <person name="Kumar A.A."/>
            <person name="Salojaervi J."/>
            <person name="Overmyer K."/>
            <person name="Hauser P.M."/>
            <person name="Pagni M."/>
        </authorList>
    </citation>
    <scope>NUCLEOTIDE SEQUENCE [LARGE SCALE GENOMIC DNA]</scope>
    <source>
        <strain evidence="7">PYCC 5710 / ATCC 11124 / CBS 356.35 / IMI 108563 / JCM 9778 / NBRC 8474</strain>
    </source>
</reference>
<keyword evidence="2" id="KW-0645">Protease</keyword>
<feature type="region of interest" description="Disordered" evidence="4">
    <location>
        <begin position="133"/>
        <end position="170"/>
    </location>
</feature>
<feature type="domain" description="PPPDE" evidence="5">
    <location>
        <begin position="1"/>
        <end position="118"/>
    </location>
</feature>
<feature type="compositionally biased region" description="Acidic residues" evidence="4">
    <location>
        <begin position="155"/>
        <end position="164"/>
    </location>
</feature>
<evidence type="ECO:0000259" key="5">
    <source>
        <dbReference type="PROSITE" id="PS51858"/>
    </source>
</evidence>
<dbReference type="EMBL" id="CAHR02000094">
    <property type="protein sequence ID" value="CCG82647.1"/>
    <property type="molecule type" value="Genomic_DNA"/>
</dbReference>
<evidence type="ECO:0000313" key="6">
    <source>
        <dbReference type="EMBL" id="CCG82647.1"/>
    </source>
</evidence>
<accession>R4XA72</accession>
<dbReference type="InterPro" id="IPR008580">
    <property type="entry name" value="PPPDE_dom"/>
</dbReference>
<organism evidence="6 7">
    <name type="scientific">Taphrina deformans (strain PYCC 5710 / ATCC 11124 / CBS 356.35 / IMI 108563 / JCM 9778 / NBRC 8474)</name>
    <name type="common">Peach leaf curl fungus</name>
    <name type="synonym">Lalaria deformans</name>
    <dbReference type="NCBI Taxonomy" id="1097556"/>
    <lineage>
        <taxon>Eukaryota</taxon>
        <taxon>Fungi</taxon>
        <taxon>Dikarya</taxon>
        <taxon>Ascomycota</taxon>
        <taxon>Taphrinomycotina</taxon>
        <taxon>Taphrinomycetes</taxon>
        <taxon>Taphrinales</taxon>
        <taxon>Taphrinaceae</taxon>
        <taxon>Taphrina</taxon>
    </lineage>
</organism>
<proteinExistence type="inferred from homology"/>
<dbReference type="SMART" id="SM01179">
    <property type="entry name" value="DUF862"/>
    <property type="match status" value="1"/>
</dbReference>
<dbReference type="GO" id="GO:0101005">
    <property type="term" value="F:deubiquitinase activity"/>
    <property type="evidence" value="ECO:0007669"/>
    <property type="project" value="TreeGrafter"/>
</dbReference>
<dbReference type="PANTHER" id="PTHR12378">
    <property type="entry name" value="DESUMOYLATING ISOPEPTIDASE"/>
    <property type="match status" value="1"/>
</dbReference>
<keyword evidence="3" id="KW-0378">Hydrolase</keyword>
<evidence type="ECO:0000256" key="3">
    <source>
        <dbReference type="ARBA" id="ARBA00022801"/>
    </source>
</evidence>
<evidence type="ECO:0000256" key="1">
    <source>
        <dbReference type="ARBA" id="ARBA00008140"/>
    </source>
</evidence>
<dbReference type="GO" id="GO:0016579">
    <property type="term" value="P:protein deubiquitination"/>
    <property type="evidence" value="ECO:0007669"/>
    <property type="project" value="TreeGrafter"/>
</dbReference>
<dbReference type="Pfam" id="PF05903">
    <property type="entry name" value="Peptidase_C97"/>
    <property type="match status" value="1"/>
</dbReference>
<protein>
    <recommendedName>
        <fullName evidence="5">PPPDE domain-containing protein</fullName>
    </recommendedName>
</protein>
<dbReference type="PANTHER" id="PTHR12378:SF80">
    <property type="entry name" value="IP06716P-RELATED"/>
    <property type="match status" value="1"/>
</dbReference>
<dbReference type="InterPro" id="IPR042266">
    <property type="entry name" value="PPPDE_sf"/>
</dbReference>
<comment type="similarity">
    <text evidence="1">Belongs to the DeSI family.</text>
</comment>
<keyword evidence="7" id="KW-1185">Reference proteome</keyword>
<sequence>MTGLSICHSGVVIGEQEWAFGGHDVEGVTGVYVTKPRDVPDNATFKASIPIGVTILDDRAIRNKLERLKSEFTGPSYDLLNKNCNHFAEEMCLALCGTKTPAWVNRIAGYGAKLPLCVSEAWVNPPVAELDMEEDDTTHLLPPSEIAPMQRHAEESEEEEESDEESRNDKYLMQASGAFAHF</sequence>
<dbReference type="OrthoDB" id="412286at2759"/>
<name>R4XA72_TAPDE</name>
<dbReference type="STRING" id="1097556.R4XA72"/>
<evidence type="ECO:0000313" key="7">
    <source>
        <dbReference type="Proteomes" id="UP000013776"/>
    </source>
</evidence>
<dbReference type="Proteomes" id="UP000013776">
    <property type="component" value="Unassembled WGS sequence"/>
</dbReference>
<dbReference type="PROSITE" id="PS51858">
    <property type="entry name" value="PPPDE"/>
    <property type="match status" value="1"/>
</dbReference>
<evidence type="ECO:0000256" key="4">
    <source>
        <dbReference type="SAM" id="MobiDB-lite"/>
    </source>
</evidence>
<dbReference type="AlphaFoldDB" id="R4XA72"/>
<dbReference type="eggNOG" id="KOG0324">
    <property type="taxonomic scope" value="Eukaryota"/>
</dbReference>
<dbReference type="GO" id="GO:0006508">
    <property type="term" value="P:proteolysis"/>
    <property type="evidence" value="ECO:0007669"/>
    <property type="project" value="UniProtKB-KW"/>
</dbReference>
<dbReference type="Gene3D" id="3.90.1720.30">
    <property type="entry name" value="PPPDE domains"/>
    <property type="match status" value="1"/>
</dbReference>
<evidence type="ECO:0000256" key="2">
    <source>
        <dbReference type="ARBA" id="ARBA00022670"/>
    </source>
</evidence>
<dbReference type="VEuPathDB" id="FungiDB:TAPDE_002741"/>